<dbReference type="AlphaFoldDB" id="A0A4Z2DHN0"/>
<organism evidence="2 3">
    <name type="scientific">Schistosoma japonicum</name>
    <name type="common">Blood fluke</name>
    <dbReference type="NCBI Taxonomy" id="6182"/>
    <lineage>
        <taxon>Eukaryota</taxon>
        <taxon>Metazoa</taxon>
        <taxon>Spiralia</taxon>
        <taxon>Lophotrochozoa</taxon>
        <taxon>Platyhelminthes</taxon>
        <taxon>Trematoda</taxon>
        <taxon>Digenea</taxon>
        <taxon>Strigeidida</taxon>
        <taxon>Schistosomatoidea</taxon>
        <taxon>Schistosomatidae</taxon>
        <taxon>Schistosoma</taxon>
    </lineage>
</organism>
<evidence type="ECO:0000256" key="1">
    <source>
        <dbReference type="SAM" id="MobiDB-lite"/>
    </source>
</evidence>
<dbReference type="InterPro" id="IPR029071">
    <property type="entry name" value="Ubiquitin-like_domsf"/>
</dbReference>
<dbReference type="Gene3D" id="3.10.20.90">
    <property type="entry name" value="Phosphatidylinositol 3-kinase Catalytic Subunit, Chain A, domain 1"/>
    <property type="match status" value="1"/>
</dbReference>
<feature type="region of interest" description="Disordered" evidence="1">
    <location>
        <begin position="22"/>
        <end position="41"/>
    </location>
</feature>
<dbReference type="InterPro" id="IPR011993">
    <property type="entry name" value="PH-like_dom_sf"/>
</dbReference>
<name>A0A4Z2DHN0_SCHJA</name>
<feature type="compositionally biased region" description="Low complexity" evidence="1">
    <location>
        <begin position="22"/>
        <end position="35"/>
    </location>
</feature>
<sequence>LTLNTFLFSMIKDLHQVSACNNKNNRNNVNNTNNNSYSNDKHVNQCKHSTELSLDGIQQSTRILNKQNDNIQRNSYVTKSKQQQQQQFHNDDYLNKSQRTTNSSVTYLSSIPTSSLASKYEYGIQSNKNNQNYYSIVCNNNESCIGQNNLENSITDSINTNHYNHGQIHYTHKADYQTRNTSVKEHKSVHWSKDLDASDSNRKESICDVTNVNNSKKCLTTNSDSSVSTTTTITLANAVTSNTGNNYGVGYTNPRRQLTLEIFLPNRTSTFIPVNNTTTTLQALQRITSITQRLLTTGHALVERIPTLKLERCLEDDEYLLNYLLSWKMVNENLIYFEERHDMYGLFESPSSWLGEHQSTFNLNSNKNVFNRNETICVPDHTDQLFLRIGQMRWKRRYCQLDSSGFYFSKQKTFNKSSVTRLNIFQPNLYLYVTMENQNKTEFPTPFGLVVRPHSTQQTDSRLIIEMCALNEESWKTWYSLLRVAMIGKRLYNNYIVRTDTVKEHLENNLHLNYSLRNSSCFNSLNDRPFSSTLSNSDNDHLLNDLHLLNSNSKANSNQIEFSTKSSSYSVNDLTKPLQFANYINETNQKSNESTSLTSLTLYPIQSTSQKTSTHQSRLDKCNVKSVKNVFLVMDHQHVDVHVQLVKLVHHLMLVYLIGYVQVMKIKLMKHSMKQYYNHY</sequence>
<dbReference type="SUPFAM" id="SSF50729">
    <property type="entry name" value="PH domain-like"/>
    <property type="match status" value="1"/>
</dbReference>
<gene>
    <name evidence="2" type="ORF">EWB00_000941</name>
</gene>
<dbReference type="SUPFAM" id="SSF54236">
    <property type="entry name" value="Ubiquitin-like"/>
    <property type="match status" value="1"/>
</dbReference>
<reference evidence="2 3" key="1">
    <citation type="submission" date="2019-03" db="EMBL/GenBank/DDBJ databases">
        <title>An improved genome assembly of the fluke Schistosoma japonicum.</title>
        <authorList>
            <person name="Hu W."/>
            <person name="Luo F."/>
            <person name="Yin M."/>
            <person name="Mo X."/>
            <person name="Sun C."/>
            <person name="Wu Q."/>
            <person name="Zhu B."/>
            <person name="Xiang M."/>
            <person name="Wang J."/>
            <person name="Wang Y."/>
            <person name="Zhang T."/>
            <person name="Xu B."/>
            <person name="Zheng H."/>
            <person name="Feng Z."/>
        </authorList>
    </citation>
    <scope>NUCLEOTIDE SEQUENCE [LARGE SCALE GENOMIC DNA]</scope>
    <source>
        <strain evidence="2">HuSjv2</strain>
        <tissue evidence="2">Worms</tissue>
    </source>
</reference>
<dbReference type="PANTHER" id="PTHR11243:SF23">
    <property type="entry name" value="LD06925P"/>
    <property type="match status" value="1"/>
</dbReference>
<accession>A0A4Z2DHN0</accession>
<comment type="caution">
    <text evidence="2">The sequence shown here is derived from an EMBL/GenBank/DDBJ whole genome shotgun (WGS) entry which is preliminary data.</text>
</comment>
<dbReference type="PANTHER" id="PTHR11243">
    <property type="entry name" value="GROWTH FACTOR RECEPTOR-BOUND PROTEIN"/>
    <property type="match status" value="1"/>
</dbReference>
<proteinExistence type="predicted"/>
<dbReference type="OrthoDB" id="6235964at2759"/>
<feature type="non-terminal residue" evidence="2">
    <location>
        <position position="1"/>
    </location>
</feature>
<keyword evidence="3" id="KW-1185">Reference proteome</keyword>
<dbReference type="Gene3D" id="2.30.29.30">
    <property type="entry name" value="Pleckstrin-homology domain (PH domain)/Phosphotyrosine-binding domain (PTB)"/>
    <property type="match status" value="1"/>
</dbReference>
<dbReference type="EMBL" id="SKCS01000139">
    <property type="protein sequence ID" value="TNN15959.1"/>
    <property type="molecule type" value="Genomic_DNA"/>
</dbReference>
<dbReference type="Proteomes" id="UP000311919">
    <property type="component" value="Unassembled WGS sequence"/>
</dbReference>
<evidence type="ECO:0000313" key="3">
    <source>
        <dbReference type="Proteomes" id="UP000311919"/>
    </source>
</evidence>
<dbReference type="InterPro" id="IPR039664">
    <property type="entry name" value="GRB/APBB1IP"/>
</dbReference>
<evidence type="ECO:0000313" key="2">
    <source>
        <dbReference type="EMBL" id="TNN15959.1"/>
    </source>
</evidence>
<protein>
    <submittedName>
        <fullName evidence="2">Ras-associated and pleckstrin homology domains-containing protein isoform 2</fullName>
    </submittedName>
</protein>